<keyword evidence="5" id="KW-0472">Membrane</keyword>
<protein>
    <recommendedName>
        <fullName evidence="12">Ly6/PLAUR domain-containing protein 6B</fullName>
    </recommendedName>
</protein>
<dbReference type="PANTHER" id="PTHR31171:SF3">
    <property type="entry name" value="LY6_PLAUR DOMAIN-CONTAINING PROTEIN 6B"/>
    <property type="match status" value="1"/>
</dbReference>
<dbReference type="InterPro" id="IPR045860">
    <property type="entry name" value="Snake_toxin-like_sf"/>
</dbReference>
<feature type="signal peptide" evidence="9">
    <location>
        <begin position="1"/>
        <end position="22"/>
    </location>
</feature>
<dbReference type="PANTHER" id="PTHR31171">
    <property type="entry name" value="LY6/PLAUR DOMAIN-CONTAINING PROTEIN 6"/>
    <property type="match status" value="1"/>
</dbReference>
<evidence type="ECO:0000256" key="8">
    <source>
        <dbReference type="ARBA" id="ARBA00023288"/>
    </source>
</evidence>
<keyword evidence="2" id="KW-1003">Cell membrane</keyword>
<evidence type="ECO:0000313" key="10">
    <source>
        <dbReference type="EMBL" id="VVC40899.1"/>
    </source>
</evidence>
<accession>A0A5E4NAK2</accession>
<keyword evidence="7" id="KW-0325">Glycoprotein</keyword>
<gene>
    <name evidence="10" type="ORF">CINCED_3A025022</name>
</gene>
<dbReference type="Proteomes" id="UP000325440">
    <property type="component" value="Unassembled WGS sequence"/>
</dbReference>
<evidence type="ECO:0000256" key="4">
    <source>
        <dbReference type="ARBA" id="ARBA00022729"/>
    </source>
</evidence>
<dbReference type="InterPro" id="IPR039457">
    <property type="entry name" value="LYPD6-like"/>
</dbReference>
<evidence type="ECO:0008006" key="12">
    <source>
        <dbReference type="Google" id="ProtNLM"/>
    </source>
</evidence>
<evidence type="ECO:0000256" key="1">
    <source>
        <dbReference type="ARBA" id="ARBA00004609"/>
    </source>
</evidence>
<evidence type="ECO:0000256" key="2">
    <source>
        <dbReference type="ARBA" id="ARBA00022475"/>
    </source>
</evidence>
<dbReference type="SUPFAM" id="SSF57302">
    <property type="entry name" value="Snake toxin-like"/>
    <property type="match status" value="1"/>
</dbReference>
<dbReference type="AlphaFoldDB" id="A0A5E4NAK2"/>
<evidence type="ECO:0000256" key="9">
    <source>
        <dbReference type="SAM" id="SignalP"/>
    </source>
</evidence>
<evidence type="ECO:0000256" key="5">
    <source>
        <dbReference type="ARBA" id="ARBA00023136"/>
    </source>
</evidence>
<sequence>MPHGCPWILPLFRWALLSGCMARPLSSDTKTTEVFARNMTEENLTCYTCINVSDNLTCNQYAIDRPCARDLDYCQTLHIMDSTGSSVVVNKKCANRTECHPSTVGCLSIDRQTVCVSCCDGMYCNMTVPTNQTNAVVTNTRKSHMNPTKEPKTKSAGDVPCTLRSPYALLFLLLLIVFQC</sequence>
<evidence type="ECO:0000256" key="3">
    <source>
        <dbReference type="ARBA" id="ARBA00022622"/>
    </source>
</evidence>
<name>A0A5E4NAK2_9HEMI</name>
<proteinExistence type="predicted"/>
<dbReference type="GO" id="GO:0030548">
    <property type="term" value="F:acetylcholine receptor regulator activity"/>
    <property type="evidence" value="ECO:0007669"/>
    <property type="project" value="InterPro"/>
</dbReference>
<keyword evidence="6" id="KW-1015">Disulfide bond</keyword>
<keyword evidence="3" id="KW-0336">GPI-anchor</keyword>
<dbReference type="GO" id="GO:0005886">
    <property type="term" value="C:plasma membrane"/>
    <property type="evidence" value="ECO:0007669"/>
    <property type="project" value="UniProtKB-SubCell"/>
</dbReference>
<dbReference type="GO" id="GO:0098552">
    <property type="term" value="C:side of membrane"/>
    <property type="evidence" value="ECO:0007669"/>
    <property type="project" value="UniProtKB-KW"/>
</dbReference>
<keyword evidence="8" id="KW-0449">Lipoprotein</keyword>
<keyword evidence="4 9" id="KW-0732">Signal</keyword>
<dbReference type="OrthoDB" id="6149028at2759"/>
<evidence type="ECO:0000256" key="6">
    <source>
        <dbReference type="ARBA" id="ARBA00023157"/>
    </source>
</evidence>
<dbReference type="Gene3D" id="2.10.60.10">
    <property type="entry name" value="CD59"/>
    <property type="match status" value="1"/>
</dbReference>
<keyword evidence="11" id="KW-1185">Reference proteome</keyword>
<reference evidence="10 11" key="1">
    <citation type="submission" date="2019-08" db="EMBL/GenBank/DDBJ databases">
        <authorList>
            <person name="Alioto T."/>
            <person name="Alioto T."/>
            <person name="Gomez Garrido J."/>
        </authorList>
    </citation>
    <scope>NUCLEOTIDE SEQUENCE [LARGE SCALE GENOMIC DNA]</scope>
</reference>
<dbReference type="EMBL" id="CABPRJ010001909">
    <property type="protein sequence ID" value="VVC40899.1"/>
    <property type="molecule type" value="Genomic_DNA"/>
</dbReference>
<evidence type="ECO:0000313" key="11">
    <source>
        <dbReference type="Proteomes" id="UP000325440"/>
    </source>
</evidence>
<organism evidence="10 11">
    <name type="scientific">Cinara cedri</name>
    <dbReference type="NCBI Taxonomy" id="506608"/>
    <lineage>
        <taxon>Eukaryota</taxon>
        <taxon>Metazoa</taxon>
        <taxon>Ecdysozoa</taxon>
        <taxon>Arthropoda</taxon>
        <taxon>Hexapoda</taxon>
        <taxon>Insecta</taxon>
        <taxon>Pterygota</taxon>
        <taxon>Neoptera</taxon>
        <taxon>Paraneoptera</taxon>
        <taxon>Hemiptera</taxon>
        <taxon>Sternorrhyncha</taxon>
        <taxon>Aphidomorpha</taxon>
        <taxon>Aphidoidea</taxon>
        <taxon>Aphididae</taxon>
        <taxon>Lachninae</taxon>
        <taxon>Cinara</taxon>
    </lineage>
</organism>
<comment type="subcellular location">
    <subcellularLocation>
        <location evidence="1">Cell membrane</location>
        <topology evidence="1">Lipid-anchor</topology>
        <topology evidence="1">GPI-anchor</topology>
    </subcellularLocation>
</comment>
<feature type="chain" id="PRO_5023130563" description="Ly6/PLAUR domain-containing protein 6B" evidence="9">
    <location>
        <begin position="23"/>
        <end position="180"/>
    </location>
</feature>
<evidence type="ECO:0000256" key="7">
    <source>
        <dbReference type="ARBA" id="ARBA00023180"/>
    </source>
</evidence>
<dbReference type="Pfam" id="PF16975">
    <property type="entry name" value="UPAR_LY6_2"/>
    <property type="match status" value="1"/>
</dbReference>